<evidence type="ECO:0000313" key="3">
    <source>
        <dbReference type="Proteomes" id="UP000029453"/>
    </source>
</evidence>
<dbReference type="PANTHER" id="PTHR37829:SF3">
    <property type="entry name" value="PROTEIN JAYE-RELATED"/>
    <property type="match status" value="1"/>
</dbReference>
<evidence type="ECO:0000259" key="1">
    <source>
        <dbReference type="Pfam" id="PF04865"/>
    </source>
</evidence>
<dbReference type="AlphaFoldDB" id="M9LGL3"/>
<organism evidence="2 3">
    <name type="scientific">Paenibacillus popilliae ATCC 14706</name>
    <dbReference type="NCBI Taxonomy" id="1212764"/>
    <lineage>
        <taxon>Bacteria</taxon>
        <taxon>Bacillati</taxon>
        <taxon>Bacillota</taxon>
        <taxon>Bacilli</taxon>
        <taxon>Bacillales</taxon>
        <taxon>Paenibacillaceae</taxon>
        <taxon>Paenibacillus</taxon>
    </lineage>
</organism>
<dbReference type="OrthoDB" id="7904838at2"/>
<dbReference type="PANTHER" id="PTHR37829">
    <property type="entry name" value="PHAGE-LIKE ELEMENT PBSX PROTEIN XKDT"/>
    <property type="match status" value="1"/>
</dbReference>
<name>M9LGL3_PAEPP</name>
<dbReference type="Pfam" id="PF04865">
    <property type="entry name" value="Baseplate_J"/>
    <property type="match status" value="1"/>
</dbReference>
<gene>
    <name evidence="2" type="ORF">PPOP_1046</name>
</gene>
<protein>
    <submittedName>
        <fullName evidence="2">Uncharacterized homolog of phage Mu protein gp47</fullName>
    </submittedName>
</protein>
<dbReference type="Proteomes" id="UP000029453">
    <property type="component" value="Unassembled WGS sequence"/>
</dbReference>
<dbReference type="InterPro" id="IPR052399">
    <property type="entry name" value="Phage_Baseplate_Assmbl_Protein"/>
</dbReference>
<comment type="caution">
    <text evidence="2">The sequence shown here is derived from an EMBL/GenBank/DDBJ whole genome shotgun (WGS) entry which is preliminary data.</text>
</comment>
<feature type="domain" description="Baseplate protein J-like barrel" evidence="1">
    <location>
        <begin position="95"/>
        <end position="174"/>
    </location>
</feature>
<keyword evidence="3" id="KW-1185">Reference proteome</keyword>
<dbReference type="EMBL" id="BALG01000044">
    <property type="protein sequence ID" value="GAC41695.1"/>
    <property type="molecule type" value="Genomic_DNA"/>
</dbReference>
<sequence length="391" mass="41239">MLDRTGFKRERFEDVYASMESKAKETFGETINTSARSPLGIILRIVAWVLARLWQDTEDVYNSAYVNTAEGTALDRLGPYVGISRIGEQYAVGSVVLTGTAGYIVPAGFRIAAGDRYFETDSDAAIGANGTVQVPITAVDPGQAGNVAAGTIIDIVNPNADVMAVTNPASMRGGREKETDIEFRERFSMSVSASGAGTVDSIRGALLAVPGVRAAVVVENNASTPDGAGRPPKSFEAYVLGGQSTDIGAAIFSKKAAGIESYGTESVTVTDLAGYPHTVRFSYAQTIALALRVTIIKNSSYPVDGADRVRTALVKYIGGEDTDGQIYAGLTMGAAVIYSRLLATVLAIEGVIDAQVKLSTDDGSTWREDNVTIAQQRVAQTAAKQIEVLVS</sequence>
<dbReference type="InterPro" id="IPR006949">
    <property type="entry name" value="Barrel_Baseplate_J-like"/>
</dbReference>
<accession>M9LGL3</accession>
<proteinExistence type="predicted"/>
<evidence type="ECO:0000313" key="2">
    <source>
        <dbReference type="EMBL" id="GAC41695.1"/>
    </source>
</evidence>
<reference evidence="2 3" key="1">
    <citation type="submission" date="2012-10" db="EMBL/GenBank/DDBJ databases">
        <title>Draft Genome Sequence of Paenibacillus popilliae ATCC 14706T.</title>
        <authorList>
            <person name="Iiyama K."/>
            <person name="Mori K."/>
            <person name="Mon H."/>
            <person name="Chieda Y."/>
            <person name="Lee J.M."/>
            <person name="Kusakabe T."/>
            <person name="Tashiro K."/>
            <person name="Asano S."/>
            <person name="Yasunaga-Aoki C."/>
            <person name="Shimizu S."/>
        </authorList>
    </citation>
    <scope>NUCLEOTIDE SEQUENCE [LARGE SCALE GENOMIC DNA]</scope>
    <source>
        <strain evidence="2 3">ATCC 14706</strain>
    </source>
</reference>